<sequence length="96" mass="10261">MIDLIAAAGIGGITVGALVYLAMKGKVEAADAETERAYDAVGFEHLAAWNAREAHTRCSDALETARNRIERALSVETPKAAHGVRKMARILRGEQG</sequence>
<organism evidence="2 3">
    <name type="scientific">Sphingopyxis bauzanensis</name>
    <dbReference type="NCBI Taxonomy" id="651663"/>
    <lineage>
        <taxon>Bacteria</taxon>
        <taxon>Pseudomonadati</taxon>
        <taxon>Pseudomonadota</taxon>
        <taxon>Alphaproteobacteria</taxon>
        <taxon>Sphingomonadales</taxon>
        <taxon>Sphingomonadaceae</taxon>
        <taxon>Sphingopyxis</taxon>
    </lineage>
</organism>
<reference evidence="2 3" key="1">
    <citation type="journal article" date="2010" name="Int. J. Syst. Evol. Microbiol.">
        <title>Sphingopyxis bauzanensis sp. nov., a psychrophilic bacterium isolated from soil.</title>
        <authorList>
            <person name="Zhang D.C."/>
            <person name="Liu H.C."/>
            <person name="Xin Y.H."/>
            <person name="Zhou Y.G."/>
            <person name="Schinner F."/>
            <person name="Margesin R."/>
        </authorList>
    </citation>
    <scope>NUCLEOTIDE SEQUENCE [LARGE SCALE GENOMIC DNA]</scope>
    <source>
        <strain evidence="2 3">DSM 22271</strain>
    </source>
</reference>
<dbReference type="Proteomes" id="UP000197361">
    <property type="component" value="Unassembled WGS sequence"/>
</dbReference>
<keyword evidence="1" id="KW-1133">Transmembrane helix</keyword>
<comment type="caution">
    <text evidence="2">The sequence shown here is derived from an EMBL/GenBank/DDBJ whole genome shotgun (WGS) entry which is preliminary data.</text>
</comment>
<keyword evidence="3" id="KW-1185">Reference proteome</keyword>
<evidence type="ECO:0000256" key="1">
    <source>
        <dbReference type="SAM" id="Phobius"/>
    </source>
</evidence>
<dbReference type="EMBL" id="NISK01000003">
    <property type="protein sequence ID" value="OWQ95745.1"/>
    <property type="molecule type" value="Genomic_DNA"/>
</dbReference>
<protein>
    <submittedName>
        <fullName evidence="2">Uncharacterized protein</fullName>
    </submittedName>
</protein>
<keyword evidence="1" id="KW-0812">Transmembrane</keyword>
<dbReference type="AlphaFoldDB" id="A0A246JRV7"/>
<dbReference type="RefSeq" id="WP_088441847.1">
    <property type="nucleotide sequence ID" value="NZ_BMMC01000002.1"/>
</dbReference>
<proteinExistence type="predicted"/>
<feature type="transmembrane region" description="Helical" evidence="1">
    <location>
        <begin position="6"/>
        <end position="23"/>
    </location>
</feature>
<evidence type="ECO:0000313" key="2">
    <source>
        <dbReference type="EMBL" id="OWQ95745.1"/>
    </source>
</evidence>
<accession>A0A246JRV7</accession>
<gene>
    <name evidence="2" type="ORF">CDQ92_13260</name>
</gene>
<evidence type="ECO:0000313" key="3">
    <source>
        <dbReference type="Proteomes" id="UP000197361"/>
    </source>
</evidence>
<keyword evidence="1" id="KW-0472">Membrane</keyword>
<name>A0A246JRV7_9SPHN</name>